<reference evidence="2 3" key="1">
    <citation type="submission" date="2017-08" db="EMBL/GenBank/DDBJ databases">
        <title>Infants hospitalized years apart are colonized by the same room-sourced microbial strains.</title>
        <authorList>
            <person name="Brooks B."/>
            <person name="Olm M.R."/>
            <person name="Firek B.A."/>
            <person name="Baker R."/>
            <person name="Thomas B.C."/>
            <person name="Morowitz M.J."/>
            <person name="Banfield J.F."/>
        </authorList>
    </citation>
    <scope>NUCLEOTIDE SEQUENCE [LARGE SCALE GENOMIC DNA]</scope>
    <source>
        <strain evidence="2">S2_006_000_R2_64</strain>
    </source>
</reference>
<dbReference type="SMART" id="SM00357">
    <property type="entry name" value="CSP"/>
    <property type="match status" value="2"/>
</dbReference>
<feature type="domain" description="CSD" evidence="1">
    <location>
        <begin position="105"/>
        <end position="170"/>
    </location>
</feature>
<dbReference type="EMBL" id="QFOT01000036">
    <property type="protein sequence ID" value="PZP56147.1"/>
    <property type="molecule type" value="Genomic_DNA"/>
</dbReference>
<dbReference type="InterPro" id="IPR011129">
    <property type="entry name" value="CSD"/>
</dbReference>
<dbReference type="PANTHER" id="PTHR46565">
    <property type="entry name" value="COLD SHOCK DOMAIN PROTEIN 2"/>
    <property type="match status" value="1"/>
</dbReference>
<evidence type="ECO:0000259" key="1">
    <source>
        <dbReference type="PROSITE" id="PS51857"/>
    </source>
</evidence>
<feature type="domain" description="CSD" evidence="1">
    <location>
        <begin position="17"/>
        <end position="82"/>
    </location>
</feature>
<dbReference type="Pfam" id="PF00313">
    <property type="entry name" value="CSD"/>
    <property type="match status" value="2"/>
</dbReference>
<dbReference type="PRINTS" id="PR00050">
    <property type="entry name" value="COLDSHOCK"/>
</dbReference>
<protein>
    <submittedName>
        <fullName evidence="2">DNA-binding protein</fullName>
    </submittedName>
</protein>
<dbReference type="PROSITE" id="PS51857">
    <property type="entry name" value="CSD_2"/>
    <property type="match status" value="2"/>
</dbReference>
<dbReference type="SUPFAM" id="SSF50249">
    <property type="entry name" value="Nucleic acid-binding proteins"/>
    <property type="match status" value="2"/>
</dbReference>
<name>A0A2W5FQP3_9BACT</name>
<dbReference type="InterPro" id="IPR012340">
    <property type="entry name" value="NA-bd_OB-fold"/>
</dbReference>
<gene>
    <name evidence="2" type="ORF">DI586_04710</name>
</gene>
<sequence>MSIAQHIYPAPDANAIPVRARLKWFNAAKGFGFVIPDDNPADAFLHVTQLQKLGMHGLGEGAIICCHIDYGDKGATVIDVVEIIDHGILPPDLMVHDVENAAPFSSKGIVKWYKADKGFGFVTPDDGMKDIFVHKSCLDREKIETLYPGQRVRITFKTLQKGREAVSISIEETP</sequence>
<organism evidence="2 3">
    <name type="scientific">Micavibrio aeruginosavorus</name>
    <dbReference type="NCBI Taxonomy" id="349221"/>
    <lineage>
        <taxon>Bacteria</taxon>
        <taxon>Pseudomonadati</taxon>
        <taxon>Bdellovibrionota</taxon>
        <taxon>Bdellovibrionia</taxon>
        <taxon>Bdellovibrionales</taxon>
        <taxon>Pseudobdellovibrionaceae</taxon>
        <taxon>Micavibrio</taxon>
    </lineage>
</organism>
<comment type="caution">
    <text evidence="2">The sequence shown here is derived from an EMBL/GenBank/DDBJ whole genome shotgun (WGS) entry which is preliminary data.</text>
</comment>
<dbReference type="GO" id="GO:0003677">
    <property type="term" value="F:DNA binding"/>
    <property type="evidence" value="ECO:0007669"/>
    <property type="project" value="UniProtKB-KW"/>
</dbReference>
<dbReference type="CDD" id="cd04458">
    <property type="entry name" value="CSP_CDS"/>
    <property type="match status" value="2"/>
</dbReference>
<evidence type="ECO:0000313" key="2">
    <source>
        <dbReference type="EMBL" id="PZP56147.1"/>
    </source>
</evidence>
<dbReference type="Proteomes" id="UP000249739">
    <property type="component" value="Unassembled WGS sequence"/>
</dbReference>
<accession>A0A2W5FQP3</accession>
<keyword evidence="2" id="KW-0238">DNA-binding</keyword>
<proteinExistence type="predicted"/>
<dbReference type="PANTHER" id="PTHR46565:SF5">
    <property type="entry name" value="COLD SHOCK PROTEIN 2-LIKE"/>
    <property type="match status" value="1"/>
</dbReference>
<dbReference type="AlphaFoldDB" id="A0A2W5FQP3"/>
<dbReference type="Gene3D" id="2.40.50.140">
    <property type="entry name" value="Nucleic acid-binding proteins"/>
    <property type="match status" value="2"/>
</dbReference>
<dbReference type="InterPro" id="IPR002059">
    <property type="entry name" value="CSP_DNA-bd"/>
</dbReference>
<evidence type="ECO:0000313" key="3">
    <source>
        <dbReference type="Proteomes" id="UP000249739"/>
    </source>
</evidence>
<dbReference type="GO" id="GO:0005829">
    <property type="term" value="C:cytosol"/>
    <property type="evidence" value="ECO:0007669"/>
    <property type="project" value="UniProtKB-ARBA"/>
</dbReference>